<dbReference type="RefSeq" id="WP_281766251.1">
    <property type="nucleotide sequence ID" value="NZ_BRVO01000004.1"/>
</dbReference>
<dbReference type="Proteomes" id="UP001143543">
    <property type="component" value="Unassembled WGS sequence"/>
</dbReference>
<dbReference type="InterPro" id="IPR011440">
    <property type="entry name" value="DUF1543"/>
</dbReference>
<organism evidence="2 3">
    <name type="scientific">Neptunitalea lumnitzerae</name>
    <dbReference type="NCBI Taxonomy" id="2965509"/>
    <lineage>
        <taxon>Bacteria</taxon>
        <taxon>Pseudomonadati</taxon>
        <taxon>Bacteroidota</taxon>
        <taxon>Flavobacteriia</taxon>
        <taxon>Flavobacteriales</taxon>
        <taxon>Flavobacteriaceae</taxon>
        <taxon>Neptunitalea</taxon>
    </lineage>
</organism>
<name>A0ABQ5MMQ1_9FLAO</name>
<dbReference type="EMBL" id="BRVO01000004">
    <property type="protein sequence ID" value="GLB50617.1"/>
    <property type="molecule type" value="Genomic_DNA"/>
</dbReference>
<dbReference type="Pfam" id="PF07566">
    <property type="entry name" value="DUF1543"/>
    <property type="match status" value="1"/>
</dbReference>
<gene>
    <name evidence="2" type="ORF">Y10_29850</name>
</gene>
<accession>A0ABQ5MMQ1</accession>
<dbReference type="Gene3D" id="3.10.20.10">
    <property type="match status" value="2"/>
</dbReference>
<feature type="domain" description="DUF1543" evidence="1">
    <location>
        <begin position="17"/>
        <end position="66"/>
    </location>
</feature>
<evidence type="ECO:0000313" key="2">
    <source>
        <dbReference type="EMBL" id="GLB50617.1"/>
    </source>
</evidence>
<protein>
    <recommendedName>
        <fullName evidence="1">DUF1543 domain-containing protein</fullName>
    </recommendedName>
</protein>
<evidence type="ECO:0000259" key="1">
    <source>
        <dbReference type="Pfam" id="PF07566"/>
    </source>
</evidence>
<comment type="caution">
    <text evidence="2">The sequence shown here is derived from an EMBL/GenBank/DDBJ whole genome shotgun (WGS) entry which is preliminary data.</text>
</comment>
<reference evidence="2" key="1">
    <citation type="submission" date="2022-07" db="EMBL/GenBank/DDBJ databases">
        <title>Taxonomy of Novel Oxalotrophic and Methylotrophic Bacteria.</title>
        <authorList>
            <person name="Sahin N."/>
            <person name="Tani A."/>
        </authorList>
    </citation>
    <scope>NUCLEOTIDE SEQUENCE</scope>
    <source>
        <strain evidence="2">Y10</strain>
    </source>
</reference>
<sequence>MNLFMVLIGCTPEGRYTEQHDIFFGIANELKDLVTDFNTFWPEAKGKFHIDAWRKVTHVDGYKVSVVPRTNQEKNQQLFFLNLGGYKPGDFEEYHYKTLCLAETQAKAIKAAKATTFYKHCGFKGAESHIDDKYGIDVDDIYNVEDILADKFKNQYELSFSKDETGTEDPYHIGYLKLSSLLK</sequence>
<evidence type="ECO:0000313" key="3">
    <source>
        <dbReference type="Proteomes" id="UP001143543"/>
    </source>
</evidence>
<keyword evidence="3" id="KW-1185">Reference proteome</keyword>
<proteinExistence type="predicted"/>